<dbReference type="EMBL" id="JAAKZF010000056">
    <property type="protein sequence ID" value="NGO54571.1"/>
    <property type="molecule type" value="Genomic_DNA"/>
</dbReference>
<keyword evidence="1" id="KW-0805">Transcription regulation</keyword>
<evidence type="ECO:0000256" key="2">
    <source>
        <dbReference type="ARBA" id="ARBA00023163"/>
    </source>
</evidence>
<comment type="caution">
    <text evidence="4">The sequence shown here is derived from an EMBL/GenBank/DDBJ whole genome shotgun (WGS) entry which is preliminary data.</text>
</comment>
<dbReference type="AlphaFoldDB" id="A0A6G4WII5"/>
<feature type="domain" description="HTH deoR-type" evidence="3">
    <location>
        <begin position="400"/>
        <end position="451"/>
    </location>
</feature>
<name>A0A6G4WII5_9HYPH</name>
<evidence type="ECO:0000256" key="1">
    <source>
        <dbReference type="ARBA" id="ARBA00023015"/>
    </source>
</evidence>
<organism evidence="4 5">
    <name type="scientific">Allomesorhizobium camelthorni</name>
    <dbReference type="NCBI Taxonomy" id="475069"/>
    <lineage>
        <taxon>Bacteria</taxon>
        <taxon>Pseudomonadati</taxon>
        <taxon>Pseudomonadota</taxon>
        <taxon>Alphaproteobacteria</taxon>
        <taxon>Hyphomicrobiales</taxon>
        <taxon>Phyllobacteriaceae</taxon>
        <taxon>Allomesorhizobium</taxon>
    </lineage>
</organism>
<protein>
    <submittedName>
        <fullName evidence="4">DeoR family transcriptional regulator</fullName>
    </submittedName>
</protein>
<keyword evidence="5" id="KW-1185">Reference proteome</keyword>
<dbReference type="PANTHER" id="PTHR30595">
    <property type="entry name" value="GLPR-RELATED TRANSCRIPTIONAL REPRESSOR"/>
    <property type="match status" value="1"/>
</dbReference>
<dbReference type="Gene3D" id="3.30.950.30">
    <property type="entry name" value="Schlafen, AAA domain"/>
    <property type="match status" value="1"/>
</dbReference>
<sequence>MISADIRKQIKAGENAGTAFVADPGDLDAIAAAVCSFLNGRGGVVFVGVTPDGEIVGVGANPDSERRHLETRLQEMISPKALFTLSIDTEDDRPIVSIEAPQGRDVPYVVNGRVFVRRGKRTMVADPAELRQIIQGRSVEPDRWERRPSLGLSEDDLDQSEIDATIREARESERFKFEDKSGLRGTLRQLGLVVSGGLTNACDVLFANRPPTRHPQCRVRFIQFETDKAGSAYLDDHWVDGPLVQVYWEIIERVGAHVRVQAYFAPSEHTRRDRVNYSIEALREGLVNALAHRDYASFSGGVSVSIYPDRIEMWNSGRLPREIKVGDLRKPHPSIPTNPDIAHVIYLRRLMERVGRGTQKIIAACEELGAQPPKWQDSASGVTLTIYSAGAAEGARLNPRQAHLMERLRPGDMLRLGDYLQDQQISERQARRDLSELEEAGFLVRSGRARATVYQRTERTV</sequence>
<dbReference type="Gene3D" id="3.30.565.60">
    <property type="match status" value="1"/>
</dbReference>
<proteinExistence type="predicted"/>
<reference evidence="4 5" key="1">
    <citation type="submission" date="2020-02" db="EMBL/GenBank/DDBJ databases">
        <title>Genome sequence of strain CCNWXJ40-4.</title>
        <authorList>
            <person name="Gao J."/>
            <person name="Sun J."/>
        </authorList>
    </citation>
    <scope>NUCLEOTIDE SEQUENCE [LARGE SCALE GENOMIC DNA]</scope>
    <source>
        <strain evidence="4 5">CCNWXJ 40-4</strain>
    </source>
</reference>
<evidence type="ECO:0000259" key="3">
    <source>
        <dbReference type="SMART" id="SM00420"/>
    </source>
</evidence>
<evidence type="ECO:0000313" key="4">
    <source>
        <dbReference type="EMBL" id="NGO54571.1"/>
    </source>
</evidence>
<dbReference type="Pfam" id="PF04326">
    <property type="entry name" value="SLFN_AlbA_2"/>
    <property type="match status" value="1"/>
</dbReference>
<dbReference type="Pfam" id="PF13749">
    <property type="entry name" value="HATPase_c_4"/>
    <property type="match status" value="1"/>
</dbReference>
<dbReference type="GO" id="GO:0003700">
    <property type="term" value="F:DNA-binding transcription factor activity"/>
    <property type="evidence" value="ECO:0007669"/>
    <property type="project" value="InterPro"/>
</dbReference>
<dbReference type="RefSeq" id="WP_165032907.1">
    <property type="nucleotide sequence ID" value="NZ_JAAKZF010000056.1"/>
</dbReference>
<dbReference type="Proteomes" id="UP001642900">
    <property type="component" value="Unassembled WGS sequence"/>
</dbReference>
<keyword evidence="2" id="KW-0804">Transcription</keyword>
<gene>
    <name evidence="4" type="ORF">G6N73_26185</name>
</gene>
<dbReference type="InterPro" id="IPR038475">
    <property type="entry name" value="RecG_C_sf"/>
</dbReference>
<dbReference type="PANTHER" id="PTHR30595:SF6">
    <property type="entry name" value="SCHLAFEN ALBA-2 DOMAIN-CONTAINING PROTEIN"/>
    <property type="match status" value="1"/>
</dbReference>
<dbReference type="InterPro" id="IPR007421">
    <property type="entry name" value="Schlafen_AlbA_2_dom"/>
</dbReference>
<accession>A0A6G4WII5</accession>
<dbReference type="InterPro" id="IPR038461">
    <property type="entry name" value="Schlafen_AlbA_2_dom_sf"/>
</dbReference>
<dbReference type="SMART" id="SM00420">
    <property type="entry name" value="HTH_DEOR"/>
    <property type="match status" value="1"/>
</dbReference>
<dbReference type="InterPro" id="IPR001034">
    <property type="entry name" value="DeoR_HTH"/>
</dbReference>
<evidence type="ECO:0000313" key="5">
    <source>
        <dbReference type="Proteomes" id="UP001642900"/>
    </source>
</evidence>
<dbReference type="Pfam" id="PF08220">
    <property type="entry name" value="HTH_DeoR"/>
    <property type="match status" value="1"/>
</dbReference>